<evidence type="ECO:0000313" key="3">
    <source>
        <dbReference type="Proteomes" id="UP000606274"/>
    </source>
</evidence>
<evidence type="ECO:0000313" key="2">
    <source>
        <dbReference type="EMBL" id="KAF7702444.1"/>
    </source>
</evidence>
<dbReference type="Pfam" id="PF21733">
    <property type="entry name" value="Death_3"/>
    <property type="match status" value="1"/>
</dbReference>
<dbReference type="Proteomes" id="UP000606274">
    <property type="component" value="Unassembled WGS sequence"/>
</dbReference>
<reference evidence="2" key="1">
    <citation type="submission" date="2020-08" db="EMBL/GenBank/DDBJ databases">
        <title>Chromosome-level assembly of Southern catfish (Silurus meridionalis) provides insights into visual adaptation to the nocturnal and benthic lifestyles.</title>
        <authorList>
            <person name="Zhang Y."/>
            <person name="Wang D."/>
            <person name="Peng Z."/>
        </authorList>
    </citation>
    <scope>NUCLEOTIDE SEQUENCE</scope>
    <source>
        <strain evidence="2">SWU-2019-XX</strain>
        <tissue evidence="2">Muscle</tissue>
    </source>
</reference>
<feature type="domain" description="Death" evidence="1">
    <location>
        <begin position="82"/>
        <end position="137"/>
    </location>
</feature>
<accession>A0A8T0BBR0</accession>
<keyword evidence="3" id="KW-1185">Reference proteome</keyword>
<dbReference type="AlphaFoldDB" id="A0A8T0BBR0"/>
<comment type="caution">
    <text evidence="2">The sequence shown here is derived from an EMBL/GenBank/DDBJ whole genome shotgun (WGS) entry which is preliminary data.</text>
</comment>
<name>A0A8T0BBR0_SILME</name>
<organism evidence="2 3">
    <name type="scientific">Silurus meridionalis</name>
    <name type="common">Southern catfish</name>
    <name type="synonym">Silurus soldatovi meridionalis</name>
    <dbReference type="NCBI Taxonomy" id="175797"/>
    <lineage>
        <taxon>Eukaryota</taxon>
        <taxon>Metazoa</taxon>
        <taxon>Chordata</taxon>
        <taxon>Craniata</taxon>
        <taxon>Vertebrata</taxon>
        <taxon>Euteleostomi</taxon>
        <taxon>Actinopterygii</taxon>
        <taxon>Neopterygii</taxon>
        <taxon>Teleostei</taxon>
        <taxon>Ostariophysi</taxon>
        <taxon>Siluriformes</taxon>
        <taxon>Siluridae</taxon>
        <taxon>Silurus</taxon>
    </lineage>
</organism>
<dbReference type="EMBL" id="JABFDY010000010">
    <property type="protein sequence ID" value="KAF7702444.1"/>
    <property type="molecule type" value="Genomic_DNA"/>
</dbReference>
<evidence type="ECO:0000259" key="1">
    <source>
        <dbReference type="Pfam" id="PF21733"/>
    </source>
</evidence>
<dbReference type="InterPro" id="IPR048522">
    <property type="entry name" value="Death_3_fish"/>
</dbReference>
<proteinExistence type="predicted"/>
<sequence length="144" mass="16954">MVKMFSLWWGKTLFVLNEKFCQEINDRFQVDLGVTSSQCSGWVNLTYQCLLEILKMHNNLEPQQFVNGLEIFDNEQVLHSIPDKDACIHHLHRWFSRASEEQVHKLPDQLQKAGMKNLSQKIRNRIHNIQIEVNLCNNKVSNHI</sequence>
<protein>
    <recommendedName>
        <fullName evidence="1">Death domain-containing protein</fullName>
    </recommendedName>
</protein>
<gene>
    <name evidence="2" type="ORF">HF521_001727</name>
</gene>